<dbReference type="RefSeq" id="WP_138455157.1">
    <property type="nucleotide sequence ID" value="NZ_VBUU01000002.1"/>
</dbReference>
<dbReference type="SUPFAM" id="SSF160387">
    <property type="entry name" value="NosL/MerB-like"/>
    <property type="match status" value="1"/>
</dbReference>
<evidence type="ECO:0000313" key="1">
    <source>
        <dbReference type="EMBL" id="TLG16606.1"/>
    </source>
</evidence>
<reference evidence="1 2" key="1">
    <citation type="submission" date="2019-05" db="EMBL/GenBank/DDBJ databases">
        <title>Genomes sequences of two Nocardia cyriacigeorgica environmental isolates, type strains Nocardia asteroides ATCC 19247 and Nocardia cyriacigeorgica DSM 44484.</title>
        <authorList>
            <person name="Vautrin F."/>
            <person name="Bergeron E."/>
            <person name="Dubost A."/>
            <person name="Abrouk D."/>
            <person name="Rodriguez Nava V."/>
            <person name="Pujic P."/>
        </authorList>
    </citation>
    <scope>NUCLEOTIDE SEQUENCE [LARGE SCALE GENOMIC DNA]</scope>
    <source>
        <strain evidence="1 2">EML 1456</strain>
    </source>
</reference>
<name>A0A5R8PJS7_9NOCA</name>
<sequence>MDQVRAEGNAPTMAELRDRFGLTEPELAAAMRDLDGAICVACQDVEHAGSRVFQDEPLSAPQPPVGELVYARPFATFANHYRITVDGEQRWFAECAVEACAISGQFPGKDVIVDSVCRQTGQPVRLVGRDGILVDYEPATLRVHLGYPLREMPHRVVGWCDYNSFFASEEAADQWRREHPGVNGVTRSPEQMALLITEVLGKGRLDYDYQPTFGLLGLARNRRRYGLTGSFWLPTPAMARDWKRRLGFFLRLRLA</sequence>
<dbReference type="Proteomes" id="UP000308349">
    <property type="component" value="Unassembled WGS sequence"/>
</dbReference>
<dbReference type="Pfam" id="PF03243">
    <property type="entry name" value="MerB"/>
    <property type="match status" value="1"/>
</dbReference>
<accession>A0A5R8PJS7</accession>
<dbReference type="InterPro" id="IPR004927">
    <property type="entry name" value="MerB"/>
</dbReference>
<gene>
    <name evidence="1" type="ORF">FEK35_03485</name>
</gene>
<evidence type="ECO:0000313" key="2">
    <source>
        <dbReference type="Proteomes" id="UP000308349"/>
    </source>
</evidence>
<protein>
    <recommendedName>
        <fullName evidence="3">Alkylmercury lyase</fullName>
    </recommendedName>
</protein>
<dbReference type="GO" id="GO:0018836">
    <property type="term" value="F:alkylmercury lyase activity"/>
    <property type="evidence" value="ECO:0007669"/>
    <property type="project" value="InterPro"/>
</dbReference>
<proteinExistence type="predicted"/>
<dbReference type="EMBL" id="VBUU01000002">
    <property type="protein sequence ID" value="TLG16606.1"/>
    <property type="molecule type" value="Genomic_DNA"/>
</dbReference>
<dbReference type="OrthoDB" id="7185309at2"/>
<evidence type="ECO:0008006" key="3">
    <source>
        <dbReference type="Google" id="ProtNLM"/>
    </source>
</evidence>
<comment type="caution">
    <text evidence="1">The sequence shown here is derived from an EMBL/GenBank/DDBJ whole genome shotgun (WGS) entry which is preliminary data.</text>
</comment>
<organism evidence="1 2">
    <name type="scientific">Nocardia cyriacigeorgica</name>
    <dbReference type="NCBI Taxonomy" id="135487"/>
    <lineage>
        <taxon>Bacteria</taxon>
        <taxon>Bacillati</taxon>
        <taxon>Actinomycetota</taxon>
        <taxon>Actinomycetes</taxon>
        <taxon>Mycobacteriales</taxon>
        <taxon>Nocardiaceae</taxon>
        <taxon>Nocardia</taxon>
    </lineage>
</organism>
<dbReference type="AlphaFoldDB" id="A0A5R8PJS7"/>
<dbReference type="Gene3D" id="3.30.450.410">
    <property type="match status" value="1"/>
</dbReference>
<dbReference type="InterPro" id="IPR053717">
    <property type="entry name" value="MerB_lyase_sf"/>
</dbReference>